<protein>
    <recommendedName>
        <fullName evidence="7">C2H2-type domain-containing protein</fullName>
    </recommendedName>
</protein>
<accession>A0A5E4QMK4</accession>
<name>A0A5E4QMK4_9NEOP</name>
<dbReference type="Pfam" id="PF00096">
    <property type="entry name" value="zf-C2H2"/>
    <property type="match status" value="3"/>
</dbReference>
<dbReference type="GO" id="GO:0008270">
    <property type="term" value="F:zinc ion binding"/>
    <property type="evidence" value="ECO:0007669"/>
    <property type="project" value="UniProtKB-KW"/>
</dbReference>
<dbReference type="PANTHER" id="PTHR24379">
    <property type="entry name" value="KRAB AND ZINC FINGER DOMAIN-CONTAINING"/>
    <property type="match status" value="1"/>
</dbReference>
<dbReference type="InterPro" id="IPR013087">
    <property type="entry name" value="Znf_C2H2_type"/>
</dbReference>
<dbReference type="AlphaFoldDB" id="A0A5E4QMK4"/>
<evidence type="ECO:0000256" key="5">
    <source>
        <dbReference type="PROSITE-ProRule" id="PRU00042"/>
    </source>
</evidence>
<dbReference type="InterPro" id="IPR036236">
    <property type="entry name" value="Znf_C2H2_sf"/>
</dbReference>
<feature type="domain" description="C2H2-type" evidence="7">
    <location>
        <begin position="493"/>
        <end position="520"/>
    </location>
</feature>
<feature type="domain" description="C2H2-type" evidence="7">
    <location>
        <begin position="363"/>
        <end position="386"/>
    </location>
</feature>
<dbReference type="InterPro" id="IPR022755">
    <property type="entry name" value="Znf_C2H2_jaz"/>
</dbReference>
<feature type="domain" description="C2H2-type" evidence="7">
    <location>
        <begin position="461"/>
        <end position="489"/>
    </location>
</feature>
<feature type="domain" description="C2H2-type" evidence="7">
    <location>
        <begin position="432"/>
        <end position="460"/>
    </location>
</feature>
<feature type="domain" description="C2H2-type" evidence="7">
    <location>
        <begin position="399"/>
        <end position="429"/>
    </location>
</feature>
<keyword evidence="2" id="KW-0677">Repeat</keyword>
<dbReference type="SUPFAM" id="SSF57667">
    <property type="entry name" value="beta-beta-alpha zinc fingers"/>
    <property type="match status" value="5"/>
</dbReference>
<evidence type="ECO:0000256" key="4">
    <source>
        <dbReference type="ARBA" id="ARBA00022833"/>
    </source>
</evidence>
<dbReference type="Pfam" id="PF13912">
    <property type="entry name" value="zf-C2H2_6"/>
    <property type="match status" value="2"/>
</dbReference>
<dbReference type="PANTHER" id="PTHR24379:SF124">
    <property type="entry name" value="ZINC FINGER PROTEIN"/>
    <property type="match status" value="1"/>
</dbReference>
<dbReference type="Proteomes" id="UP000324832">
    <property type="component" value="Unassembled WGS sequence"/>
</dbReference>
<keyword evidence="3 5" id="KW-0863">Zinc-finger</keyword>
<feature type="domain" description="C2H2-type" evidence="7">
    <location>
        <begin position="337"/>
        <end position="360"/>
    </location>
</feature>
<organism evidence="8 9">
    <name type="scientific">Leptidea sinapis</name>
    <dbReference type="NCBI Taxonomy" id="189913"/>
    <lineage>
        <taxon>Eukaryota</taxon>
        <taxon>Metazoa</taxon>
        <taxon>Ecdysozoa</taxon>
        <taxon>Arthropoda</taxon>
        <taxon>Hexapoda</taxon>
        <taxon>Insecta</taxon>
        <taxon>Pterygota</taxon>
        <taxon>Neoptera</taxon>
        <taxon>Endopterygota</taxon>
        <taxon>Lepidoptera</taxon>
        <taxon>Glossata</taxon>
        <taxon>Ditrysia</taxon>
        <taxon>Papilionoidea</taxon>
        <taxon>Pieridae</taxon>
        <taxon>Dismorphiinae</taxon>
        <taxon>Leptidea</taxon>
    </lineage>
</organism>
<dbReference type="Pfam" id="PF12171">
    <property type="entry name" value="zf-C2H2_jaz"/>
    <property type="match status" value="1"/>
</dbReference>
<evidence type="ECO:0000313" key="9">
    <source>
        <dbReference type="Proteomes" id="UP000324832"/>
    </source>
</evidence>
<sequence>MFAVKSELSAREGVCYGCLSSDRFVTSIAEKLGLFTLLLGNAKLNEEVNYGNIHLCWECNATLGKVYQFQQKICQAQFILEQSLHVGEHDFLNSEITNTLSTLSVTYHPDYDYTIEHEEAVKEPVIETPAEPSNNLEVVEELKVESFDNSACDGDDINDSQSDSDKGTDKKKRMLGKYERKAIVTKIPLDLNEPEKYFKEVWLSNNELEEVLDRERRSCKGGKSQYRYSCNRCDAQFKRSVDVKRHNDYVHVKNKPPYKCSECKTECGSETELNKHWEMHNNVFKCTFCYNICRAGFEMNNHLVHKHTRLYTCKLCGVQISSSHDFTVHYKEIHTKFVCDDCGKEFNKKKSLERHIVKTHLPPFCNECNRQFPKYHSLEVHYRNYHPELIYKSVQPDQSYCVECNRQFRSQYLYKRHLSTAIAHVQKKPIKVPCPDCGKVFSRKAYMKNHYKLVHVRSSSHYCEICNKQFVSGFSLRTHTKFVHQKSARPKDKICDVCGRGFHTNRTLINHKRTHTGERPYKCTYCPAAFAQCYARKTHERTQHKNFTDNFILPT</sequence>
<feature type="domain" description="C2H2-type" evidence="7">
    <location>
        <begin position="228"/>
        <end position="256"/>
    </location>
</feature>
<dbReference type="EMBL" id="FZQP02003823">
    <property type="protein sequence ID" value="VVC98841.1"/>
    <property type="molecule type" value="Genomic_DNA"/>
</dbReference>
<feature type="region of interest" description="Disordered" evidence="6">
    <location>
        <begin position="149"/>
        <end position="172"/>
    </location>
</feature>
<proteinExistence type="predicted"/>
<reference evidence="8 9" key="1">
    <citation type="submission" date="2017-07" db="EMBL/GenBank/DDBJ databases">
        <authorList>
            <person name="Talla V."/>
            <person name="Backstrom N."/>
        </authorList>
    </citation>
    <scope>NUCLEOTIDE SEQUENCE [LARGE SCALE GENOMIC DNA]</scope>
</reference>
<evidence type="ECO:0000256" key="1">
    <source>
        <dbReference type="ARBA" id="ARBA00022723"/>
    </source>
</evidence>
<evidence type="ECO:0000256" key="2">
    <source>
        <dbReference type="ARBA" id="ARBA00022737"/>
    </source>
</evidence>
<evidence type="ECO:0000313" key="8">
    <source>
        <dbReference type="EMBL" id="VVC98841.1"/>
    </source>
</evidence>
<evidence type="ECO:0000259" key="7">
    <source>
        <dbReference type="PROSITE" id="PS50157"/>
    </source>
</evidence>
<dbReference type="SMART" id="SM00355">
    <property type="entry name" value="ZnF_C2H2"/>
    <property type="match status" value="11"/>
</dbReference>
<keyword evidence="1" id="KW-0479">Metal-binding</keyword>
<keyword evidence="9" id="KW-1185">Reference proteome</keyword>
<feature type="domain" description="C2H2-type" evidence="7">
    <location>
        <begin position="521"/>
        <end position="549"/>
    </location>
</feature>
<evidence type="ECO:0000256" key="3">
    <source>
        <dbReference type="ARBA" id="ARBA00022771"/>
    </source>
</evidence>
<dbReference type="PROSITE" id="PS00028">
    <property type="entry name" value="ZINC_FINGER_C2H2_1"/>
    <property type="match status" value="8"/>
</dbReference>
<gene>
    <name evidence="8" type="ORF">LSINAPIS_LOCUS9850</name>
</gene>
<feature type="domain" description="C2H2-type" evidence="7">
    <location>
        <begin position="311"/>
        <end position="335"/>
    </location>
</feature>
<evidence type="ECO:0000256" key="6">
    <source>
        <dbReference type="SAM" id="MobiDB-lite"/>
    </source>
</evidence>
<dbReference type="PROSITE" id="PS50157">
    <property type="entry name" value="ZINC_FINGER_C2H2_2"/>
    <property type="match status" value="9"/>
</dbReference>
<keyword evidence="4" id="KW-0862">Zinc</keyword>
<dbReference type="Gene3D" id="3.30.160.60">
    <property type="entry name" value="Classic Zinc Finger"/>
    <property type="match status" value="6"/>
</dbReference>